<keyword evidence="2" id="KW-1185">Reference proteome</keyword>
<dbReference type="Proteomes" id="UP000015105">
    <property type="component" value="Chromosome 6D"/>
</dbReference>
<dbReference type="STRING" id="200361.A0A453MYG9"/>
<reference evidence="1" key="4">
    <citation type="submission" date="2019-03" db="UniProtKB">
        <authorList>
            <consortium name="EnsemblPlants"/>
        </authorList>
    </citation>
    <scope>IDENTIFICATION</scope>
</reference>
<accession>A0A453MYG9</accession>
<dbReference type="AlphaFoldDB" id="A0A453MYG9"/>
<reference evidence="2" key="1">
    <citation type="journal article" date="2014" name="Science">
        <title>Ancient hybridizations among the ancestral genomes of bread wheat.</title>
        <authorList>
            <consortium name="International Wheat Genome Sequencing Consortium,"/>
            <person name="Marcussen T."/>
            <person name="Sandve S.R."/>
            <person name="Heier L."/>
            <person name="Spannagl M."/>
            <person name="Pfeifer M."/>
            <person name="Jakobsen K.S."/>
            <person name="Wulff B.B."/>
            <person name="Steuernagel B."/>
            <person name="Mayer K.F."/>
            <person name="Olsen O.A."/>
        </authorList>
    </citation>
    <scope>NUCLEOTIDE SEQUENCE [LARGE SCALE GENOMIC DNA]</scope>
    <source>
        <strain evidence="2">cv. AL8/78</strain>
    </source>
</reference>
<evidence type="ECO:0000313" key="2">
    <source>
        <dbReference type="Proteomes" id="UP000015105"/>
    </source>
</evidence>
<reference evidence="2" key="2">
    <citation type="journal article" date="2017" name="Nat. Plants">
        <title>The Aegilops tauschii genome reveals multiple impacts of transposons.</title>
        <authorList>
            <person name="Zhao G."/>
            <person name="Zou C."/>
            <person name="Li K."/>
            <person name="Wang K."/>
            <person name="Li T."/>
            <person name="Gao L."/>
            <person name="Zhang X."/>
            <person name="Wang H."/>
            <person name="Yang Z."/>
            <person name="Liu X."/>
            <person name="Jiang W."/>
            <person name="Mao L."/>
            <person name="Kong X."/>
            <person name="Jiao Y."/>
            <person name="Jia J."/>
        </authorList>
    </citation>
    <scope>NUCLEOTIDE SEQUENCE [LARGE SCALE GENOMIC DNA]</scope>
    <source>
        <strain evidence="2">cv. AL8/78</strain>
    </source>
</reference>
<evidence type="ECO:0000313" key="1">
    <source>
        <dbReference type="EnsemblPlants" id="AET6Gv20147100.1"/>
    </source>
</evidence>
<dbReference type="EnsemblPlants" id="AET6Gv20147100.1">
    <property type="protein sequence ID" value="AET6Gv20147100.1"/>
    <property type="gene ID" value="AET6Gv20147100"/>
</dbReference>
<dbReference type="Gramene" id="AET6Gv20147100.1">
    <property type="protein sequence ID" value="AET6Gv20147100.1"/>
    <property type="gene ID" value="AET6Gv20147100"/>
</dbReference>
<proteinExistence type="predicted"/>
<organism evidence="1 2">
    <name type="scientific">Aegilops tauschii subsp. strangulata</name>
    <name type="common">Goatgrass</name>
    <dbReference type="NCBI Taxonomy" id="200361"/>
    <lineage>
        <taxon>Eukaryota</taxon>
        <taxon>Viridiplantae</taxon>
        <taxon>Streptophyta</taxon>
        <taxon>Embryophyta</taxon>
        <taxon>Tracheophyta</taxon>
        <taxon>Spermatophyta</taxon>
        <taxon>Magnoliopsida</taxon>
        <taxon>Liliopsida</taxon>
        <taxon>Poales</taxon>
        <taxon>Poaceae</taxon>
        <taxon>BOP clade</taxon>
        <taxon>Pooideae</taxon>
        <taxon>Triticodae</taxon>
        <taxon>Triticeae</taxon>
        <taxon>Triticinae</taxon>
        <taxon>Aegilops</taxon>
    </lineage>
</organism>
<evidence type="ECO:0008006" key="3">
    <source>
        <dbReference type="Google" id="ProtNLM"/>
    </source>
</evidence>
<reference evidence="1" key="3">
    <citation type="journal article" date="2017" name="Nature">
        <title>Genome sequence of the progenitor of the wheat D genome Aegilops tauschii.</title>
        <authorList>
            <person name="Luo M.C."/>
            <person name="Gu Y.Q."/>
            <person name="Puiu D."/>
            <person name="Wang H."/>
            <person name="Twardziok S.O."/>
            <person name="Deal K.R."/>
            <person name="Huo N."/>
            <person name="Zhu T."/>
            <person name="Wang L."/>
            <person name="Wang Y."/>
            <person name="McGuire P.E."/>
            <person name="Liu S."/>
            <person name="Long H."/>
            <person name="Ramasamy R.K."/>
            <person name="Rodriguez J.C."/>
            <person name="Van S.L."/>
            <person name="Yuan L."/>
            <person name="Wang Z."/>
            <person name="Xia Z."/>
            <person name="Xiao L."/>
            <person name="Anderson O.D."/>
            <person name="Ouyang S."/>
            <person name="Liang Y."/>
            <person name="Zimin A.V."/>
            <person name="Pertea G."/>
            <person name="Qi P."/>
            <person name="Bennetzen J.L."/>
            <person name="Dai X."/>
            <person name="Dawson M.W."/>
            <person name="Muller H.G."/>
            <person name="Kugler K."/>
            <person name="Rivarola-Duarte L."/>
            <person name="Spannagl M."/>
            <person name="Mayer K.F.X."/>
            <person name="Lu F.H."/>
            <person name="Bevan M.W."/>
            <person name="Leroy P."/>
            <person name="Li P."/>
            <person name="You F.M."/>
            <person name="Sun Q."/>
            <person name="Liu Z."/>
            <person name="Lyons E."/>
            <person name="Wicker T."/>
            <person name="Salzberg S.L."/>
            <person name="Devos K.M."/>
            <person name="Dvorak J."/>
        </authorList>
    </citation>
    <scope>NUCLEOTIDE SEQUENCE [LARGE SCALE GENOMIC DNA]</scope>
    <source>
        <strain evidence="1">cv. AL8/78</strain>
    </source>
</reference>
<sequence length="75" mass="8328">MAKAAFEHFSSILGASFARDHSINLDSIDPRHFDLADLEHPFSEDEIWAAVKQLPMGKAPGPDGFTAEFLRACWP</sequence>
<name>A0A453MYG9_AEGTS</name>
<reference evidence="1" key="5">
    <citation type="journal article" date="2021" name="G3 (Bethesda)">
        <title>Aegilops tauschii genome assembly Aet v5.0 features greater sequence contiguity and improved annotation.</title>
        <authorList>
            <person name="Wang L."/>
            <person name="Zhu T."/>
            <person name="Rodriguez J.C."/>
            <person name="Deal K.R."/>
            <person name="Dubcovsky J."/>
            <person name="McGuire P.E."/>
            <person name="Lux T."/>
            <person name="Spannagl M."/>
            <person name="Mayer K.F.X."/>
            <person name="Baldrich P."/>
            <person name="Meyers B.C."/>
            <person name="Huo N."/>
            <person name="Gu Y.Q."/>
            <person name="Zhou H."/>
            <person name="Devos K.M."/>
            <person name="Bennetzen J.L."/>
            <person name="Unver T."/>
            <person name="Budak H."/>
            <person name="Gulick P.J."/>
            <person name="Galiba G."/>
            <person name="Kalapos B."/>
            <person name="Nelson D.R."/>
            <person name="Li P."/>
            <person name="You F.M."/>
            <person name="Luo M.C."/>
            <person name="Dvorak J."/>
        </authorList>
    </citation>
    <scope>NUCLEOTIDE SEQUENCE [LARGE SCALE GENOMIC DNA]</scope>
    <source>
        <strain evidence="1">cv. AL8/78</strain>
    </source>
</reference>
<protein>
    <recommendedName>
        <fullName evidence="3">Reverse transcriptase domain-containing protein</fullName>
    </recommendedName>
</protein>